<reference evidence="2 3" key="1">
    <citation type="journal article" date="2015" name="Nature">
        <title>rRNA introns, odd ribosomes, and small enigmatic genomes across a large radiation of phyla.</title>
        <authorList>
            <person name="Brown C.T."/>
            <person name="Hug L.A."/>
            <person name="Thomas B.C."/>
            <person name="Sharon I."/>
            <person name="Castelle C.J."/>
            <person name="Singh A."/>
            <person name="Wilkins M.J."/>
            <person name="Williams K.H."/>
            <person name="Banfield J.F."/>
        </authorList>
    </citation>
    <scope>NUCLEOTIDE SEQUENCE [LARGE SCALE GENOMIC DNA]</scope>
</reference>
<sequence>MQQQVDAIKVLISNNDLTGALEKAKELKRTTTASTQQTMEIKKTVDQVNTATLAHPAIGNTTTTISLPPSATGTAPVSGT</sequence>
<dbReference type="Proteomes" id="UP000034846">
    <property type="component" value="Unassembled WGS sequence"/>
</dbReference>
<organism evidence="2 3">
    <name type="scientific">Candidatus Uhrbacteria bacterium GW2011_GWD2_52_7</name>
    <dbReference type="NCBI Taxonomy" id="1618989"/>
    <lineage>
        <taxon>Bacteria</taxon>
        <taxon>Candidatus Uhriibacteriota</taxon>
    </lineage>
</organism>
<dbReference type="EMBL" id="LCRD01000075">
    <property type="protein sequence ID" value="KKW28344.1"/>
    <property type="molecule type" value="Genomic_DNA"/>
</dbReference>
<gene>
    <name evidence="2" type="ORF">UY72_C0075G0003</name>
</gene>
<proteinExistence type="predicted"/>
<feature type="region of interest" description="Disordered" evidence="1">
    <location>
        <begin position="60"/>
        <end position="80"/>
    </location>
</feature>
<comment type="caution">
    <text evidence="2">The sequence shown here is derived from an EMBL/GenBank/DDBJ whole genome shotgun (WGS) entry which is preliminary data.</text>
</comment>
<accession>A0A0G2A7Q1</accession>
<name>A0A0G2A7Q1_9BACT</name>
<evidence type="ECO:0000313" key="2">
    <source>
        <dbReference type="EMBL" id="KKW28344.1"/>
    </source>
</evidence>
<evidence type="ECO:0000313" key="3">
    <source>
        <dbReference type="Proteomes" id="UP000034846"/>
    </source>
</evidence>
<dbReference type="AlphaFoldDB" id="A0A0G2A7Q1"/>
<protein>
    <submittedName>
        <fullName evidence="2">Uncharacterized protein</fullName>
    </submittedName>
</protein>
<evidence type="ECO:0000256" key="1">
    <source>
        <dbReference type="SAM" id="MobiDB-lite"/>
    </source>
</evidence>